<organism evidence="2 3">
    <name type="scientific">Caenorhabditis auriculariae</name>
    <dbReference type="NCBI Taxonomy" id="2777116"/>
    <lineage>
        <taxon>Eukaryota</taxon>
        <taxon>Metazoa</taxon>
        <taxon>Ecdysozoa</taxon>
        <taxon>Nematoda</taxon>
        <taxon>Chromadorea</taxon>
        <taxon>Rhabditida</taxon>
        <taxon>Rhabditina</taxon>
        <taxon>Rhabditomorpha</taxon>
        <taxon>Rhabditoidea</taxon>
        <taxon>Rhabditidae</taxon>
        <taxon>Peloderinae</taxon>
        <taxon>Caenorhabditis</taxon>
    </lineage>
</organism>
<feature type="transmembrane region" description="Helical" evidence="1">
    <location>
        <begin position="15"/>
        <end position="33"/>
    </location>
</feature>
<feature type="transmembrane region" description="Helical" evidence="1">
    <location>
        <begin position="54"/>
        <end position="77"/>
    </location>
</feature>
<evidence type="ECO:0000313" key="3">
    <source>
        <dbReference type="Proteomes" id="UP000835052"/>
    </source>
</evidence>
<keyword evidence="1" id="KW-0812">Transmembrane</keyword>
<dbReference type="EMBL" id="CAJGYM010000032">
    <property type="protein sequence ID" value="CAD6193128.1"/>
    <property type="molecule type" value="Genomic_DNA"/>
</dbReference>
<dbReference type="PANTHER" id="PTHR21579">
    <property type="entry name" value="PROTEIN TINCAR"/>
    <property type="match status" value="1"/>
</dbReference>
<dbReference type="AlphaFoldDB" id="A0A8S1HFS1"/>
<feature type="transmembrane region" description="Helical" evidence="1">
    <location>
        <begin position="143"/>
        <end position="165"/>
    </location>
</feature>
<comment type="caution">
    <text evidence="2">The sequence shown here is derived from an EMBL/GenBank/DDBJ whole genome shotgun (WGS) entry which is preliminary data.</text>
</comment>
<name>A0A8S1HFS1_9PELO</name>
<keyword evidence="1" id="KW-1133">Transmembrane helix</keyword>
<accession>A0A8S1HFS1</accession>
<evidence type="ECO:0000256" key="1">
    <source>
        <dbReference type="SAM" id="Phobius"/>
    </source>
</evidence>
<dbReference type="PANTHER" id="PTHR21579:SF20">
    <property type="entry name" value="PROTEIN TINCAR"/>
    <property type="match status" value="1"/>
</dbReference>
<dbReference type="Proteomes" id="UP000835052">
    <property type="component" value="Unassembled WGS sequence"/>
</dbReference>
<keyword evidence="1" id="KW-0472">Membrane</keyword>
<sequence>MGCTYRAGLNHLCSIWYTLLAVALQAYLLYLGFERYRLYNEIKWPTAGYPQTWLSVYIILYSVCIPCLLLFLAFGVFKSGNIPGDNEKLADREERVLEIIWQHLPPLPQQIHIFVALCQLVGQQLMIAQLYRNGFINSGPFLLFLRFFFIWIMLHLGSCLVEKWME</sequence>
<proteinExistence type="predicted"/>
<gene>
    <name evidence="2" type="ORF">CAUJ_LOCUS9047</name>
</gene>
<protein>
    <submittedName>
        <fullName evidence="2">Uncharacterized protein</fullName>
    </submittedName>
</protein>
<reference evidence="2" key="1">
    <citation type="submission" date="2020-10" db="EMBL/GenBank/DDBJ databases">
        <authorList>
            <person name="Kikuchi T."/>
        </authorList>
    </citation>
    <scope>NUCLEOTIDE SEQUENCE</scope>
    <source>
        <strain evidence="2">NKZ352</strain>
    </source>
</reference>
<dbReference type="InterPro" id="IPR053291">
    <property type="entry name" value="Ommatidial_diff-associated"/>
</dbReference>
<evidence type="ECO:0000313" key="2">
    <source>
        <dbReference type="EMBL" id="CAD6193128.1"/>
    </source>
</evidence>
<dbReference type="OrthoDB" id="10033661at2759"/>
<keyword evidence="3" id="KW-1185">Reference proteome</keyword>